<comment type="similarity">
    <text evidence="6">Belongs to the glycosyltransferase 56 family.</text>
</comment>
<dbReference type="Proteomes" id="UP000002069">
    <property type="component" value="Chromosome"/>
</dbReference>
<keyword evidence="1 6" id="KW-1003">Cell membrane</keyword>
<dbReference type="Pfam" id="PF07429">
    <property type="entry name" value="Glyco_transf_56"/>
    <property type="match status" value="1"/>
</dbReference>
<name>C9Y4U4_CROTZ</name>
<reference evidence="8" key="2">
    <citation type="journal article" date="2011" name="J. Bacteriol.">
        <title>Complete genome sequence of Cronobacter turicensis LMG 23827, a food-borne pathogen causing deaths in neonates.</title>
        <authorList>
            <person name="Stephan R."/>
            <person name="Lehner A."/>
            <person name="Tischler P."/>
            <person name="Rattei T."/>
        </authorList>
    </citation>
    <scope>NUCLEOTIDE SEQUENCE [LARGE SCALE GENOMIC DNA]</scope>
    <source>
        <strain evidence="8">DSM 18703 / CCUG 55852 / LMG 23827 / z3032</strain>
    </source>
</reference>
<reference evidence="7 8" key="1">
    <citation type="journal article" date="2010" name="J. Bacteriol.">
        <title>Complete Genome Sequence of Cronobacter turicensis LMG 23827, a foodborne pathogen causing deaths in neonates.</title>
        <authorList>
            <person name="Stephan R."/>
            <person name="Lehner A."/>
            <person name="Tischler P."/>
            <person name="Rattei T."/>
        </authorList>
    </citation>
    <scope>NUCLEOTIDE SEQUENCE [LARGE SCALE GENOMIC DNA]</scope>
    <source>
        <strain evidence="8">DSM 18703 / CCUG 55852 / LMG 23827 / z3032</strain>
    </source>
</reference>
<dbReference type="EC" id="2.4.1.325" evidence="6"/>
<evidence type="ECO:0000313" key="7">
    <source>
        <dbReference type="EMBL" id="CBA27041.1"/>
    </source>
</evidence>
<evidence type="ECO:0000256" key="4">
    <source>
        <dbReference type="ARBA" id="ARBA00022679"/>
    </source>
</evidence>
<comment type="function">
    <text evidence="6">Catalyzes the synthesis of Und-PP-GlcNAc-ManNAcA-Fuc4NAc (Lipid III), the third lipid-linked intermediate involved in ECA synthesis.</text>
</comment>
<organism evidence="7 8">
    <name type="scientific">Cronobacter turicensis (strain DSM 18703 / CCUG 55852 / LMG 23827 / z3032)</name>
    <dbReference type="NCBI Taxonomy" id="693216"/>
    <lineage>
        <taxon>Bacteria</taxon>
        <taxon>Pseudomonadati</taxon>
        <taxon>Pseudomonadota</taxon>
        <taxon>Gammaproteobacteria</taxon>
        <taxon>Enterobacterales</taxon>
        <taxon>Enterobacteriaceae</taxon>
        <taxon>Cronobacter</taxon>
    </lineage>
</organism>
<dbReference type="GO" id="GO:0102031">
    <property type="term" value="F:4-acetamido-4,6-dideoxy-D-galactose transferase activity"/>
    <property type="evidence" value="ECO:0007669"/>
    <property type="project" value="UniProtKB-EC"/>
</dbReference>
<comment type="catalytic activity">
    <reaction evidence="6">
        <text>beta-D-ManNAcA-(1-&gt;4)-alpha-D-GlcNAc-di-trans,octa-cis-undecaprenyl diphosphate + dTDP-4-acetamido-4,6-dideoxy-alpha-D-galactose = alpha-D-FucNAc4-(1-&gt;4)-beta-D-ManNAcA-(1-&gt;4)-D-GlcNAc-undecaprenyl diphosphate + dTDP + H(+)</text>
        <dbReference type="Rhea" id="RHEA:28759"/>
        <dbReference type="ChEBI" id="CHEBI:15378"/>
        <dbReference type="ChEBI" id="CHEBI:58369"/>
        <dbReference type="ChEBI" id="CHEBI:61495"/>
        <dbReference type="ChEBI" id="CHEBI:61496"/>
        <dbReference type="ChEBI" id="CHEBI:68493"/>
        <dbReference type="EC" id="2.4.1.325"/>
    </reaction>
</comment>
<keyword evidence="8" id="KW-1185">Reference proteome</keyword>
<keyword evidence="2 6" id="KW-0997">Cell inner membrane</keyword>
<comment type="subcellular location">
    <subcellularLocation>
        <location evidence="6">Cell inner membrane</location>
        <topology evidence="6">Peripheral membrane protein</topology>
    </subcellularLocation>
</comment>
<dbReference type="AlphaFoldDB" id="C9Y4U4"/>
<dbReference type="EMBL" id="FN543093">
    <property type="protein sequence ID" value="CBA27041.1"/>
    <property type="molecule type" value="Genomic_DNA"/>
</dbReference>
<sequence length="370" mass="41909">MLWRIFTLAQTDMTALIHVLGSDIPHHNQTVLRFFNDELAETNDQARRFMVVSADEQLSQPYPSLSLSIFPDKKTLARAVVALARENRQQRFFLHGQFNVPLWLALLSGGLKPAQVSWHIWGADLYEASRSLKFQLFYRLRRLAQGRVGQVFATRGDLSHFAKRHPGVPGELLYFPTKMDEGLNQLPPPERDGKLTILVGNSGDRSNDHIAALQAVHQQFGDNVNVIVPMGYPANNEAWIDEVTRAGQALFSPDNLNVLREKLDFDAYLALLRQCDLGYFIFARQQGIGTLCLLIQAGVPCVLSRENPFWQDMVEQNLPVLFTGDKLNEVTVREAQRQLQMVDKSQIAFFKPNYLTGWHRALRIASGEVA</sequence>
<evidence type="ECO:0000256" key="2">
    <source>
        <dbReference type="ARBA" id="ARBA00022519"/>
    </source>
</evidence>
<proteinExistence type="inferred from homology"/>
<comment type="pathway">
    <text evidence="6">Bacterial outer membrane biogenesis; enterobacterial common antigen biosynthesis.</text>
</comment>
<evidence type="ECO:0000256" key="6">
    <source>
        <dbReference type="HAMAP-Rule" id="MF_01002"/>
    </source>
</evidence>
<accession>C9Y4U4</accession>
<dbReference type="PATRIC" id="fig|693216.3.peg.218"/>
<keyword evidence="5 6" id="KW-0472">Membrane</keyword>
<dbReference type="GO" id="GO:0009246">
    <property type="term" value="P:enterobacterial common antigen biosynthetic process"/>
    <property type="evidence" value="ECO:0007669"/>
    <property type="project" value="UniProtKB-UniRule"/>
</dbReference>
<keyword evidence="3 6" id="KW-0328">Glycosyltransferase</keyword>
<dbReference type="NCBIfam" id="NF002754">
    <property type="entry name" value="PRK02797.1-3"/>
    <property type="match status" value="1"/>
</dbReference>
<dbReference type="GO" id="GO:0005886">
    <property type="term" value="C:plasma membrane"/>
    <property type="evidence" value="ECO:0007669"/>
    <property type="project" value="UniProtKB-SubCell"/>
</dbReference>
<dbReference type="HAMAP" id="MF_01002">
    <property type="entry name" value="WecF_RffT"/>
    <property type="match status" value="1"/>
</dbReference>
<evidence type="ECO:0000256" key="5">
    <source>
        <dbReference type="ARBA" id="ARBA00023136"/>
    </source>
</evidence>
<dbReference type="HOGENOM" id="CLU_066584_0_0_6"/>
<dbReference type="KEGG" id="ctu:CTU_02290"/>
<keyword evidence="4 6" id="KW-0808">Transferase</keyword>
<evidence type="ECO:0000256" key="1">
    <source>
        <dbReference type="ARBA" id="ARBA00022475"/>
    </source>
</evidence>
<evidence type="ECO:0000313" key="8">
    <source>
        <dbReference type="Proteomes" id="UP000002069"/>
    </source>
</evidence>
<dbReference type="UniPathway" id="UPA00566"/>
<dbReference type="InterPro" id="IPR009993">
    <property type="entry name" value="WecF"/>
</dbReference>
<gene>
    <name evidence="6 7" type="primary">wecF</name>
    <name evidence="6" type="synonym">rffT</name>
    <name evidence="7" type="ordered locus">Ctu_02290</name>
</gene>
<protein>
    <recommendedName>
        <fullName evidence="6">TDP-N-acetylfucosamine:lipid II N-acetylfucosaminyltransferase</fullName>
        <ecNumber evidence="6">2.4.1.325</ecNumber>
    </recommendedName>
    <alternativeName>
        <fullName evidence="6">4-alpha-L-fucosyltransferase</fullName>
    </alternativeName>
    <alternativeName>
        <fullName evidence="6">TDP-Fuc4NAc:lipid II Fuc4NAc transferase</fullName>
        <shortName evidence="6">Fuc4NAc transferase</shortName>
    </alternativeName>
</protein>
<dbReference type="NCBIfam" id="NF002753">
    <property type="entry name" value="PRK02797.1-2"/>
    <property type="match status" value="1"/>
</dbReference>
<evidence type="ECO:0000256" key="3">
    <source>
        <dbReference type="ARBA" id="ARBA00022676"/>
    </source>
</evidence>
<dbReference type="GO" id="GO:0008417">
    <property type="term" value="F:fucosyltransferase activity"/>
    <property type="evidence" value="ECO:0007669"/>
    <property type="project" value="InterPro"/>
</dbReference>